<protein>
    <submittedName>
        <fullName evidence="4">NFACT RNA binding domain-containing protein</fullName>
    </submittedName>
</protein>
<dbReference type="RefSeq" id="WP_323356267.1">
    <property type="nucleotide sequence ID" value="NZ_JAYGHY010000014.1"/>
</dbReference>
<feature type="coiled-coil region" evidence="1">
    <location>
        <begin position="292"/>
        <end position="323"/>
    </location>
</feature>
<comment type="caution">
    <text evidence="4">The sequence shown here is derived from an EMBL/GenBank/DDBJ whole genome shotgun (WGS) entry which is preliminary data.</text>
</comment>
<dbReference type="Gene3D" id="2.30.310.10">
    <property type="entry name" value="ibrinogen binding protein from staphylococcus aureus domain"/>
    <property type="match status" value="1"/>
</dbReference>
<reference evidence="4 5" key="1">
    <citation type="submission" date="2023-12" db="EMBL/GenBank/DDBJ databases">
        <title>Baltic Sea Cyanobacteria.</title>
        <authorList>
            <person name="Delbaje E."/>
            <person name="Fewer D.P."/>
            <person name="Shishido T.K."/>
        </authorList>
    </citation>
    <scope>NUCLEOTIDE SEQUENCE [LARGE SCALE GENOMIC DNA]</scope>
    <source>
        <strain evidence="4 5">UHCC 0281</strain>
    </source>
</reference>
<feature type="region of interest" description="Disordered" evidence="2">
    <location>
        <begin position="412"/>
        <end position="445"/>
    </location>
</feature>
<dbReference type="PANTHER" id="PTHR15239">
    <property type="entry name" value="NUCLEAR EXPORT MEDIATOR FACTOR NEMF"/>
    <property type="match status" value="1"/>
</dbReference>
<dbReference type="Pfam" id="PF05670">
    <property type="entry name" value="NFACT-R_1"/>
    <property type="match status" value="1"/>
</dbReference>
<evidence type="ECO:0000259" key="3">
    <source>
        <dbReference type="Pfam" id="PF05670"/>
    </source>
</evidence>
<dbReference type="PANTHER" id="PTHR15239:SF6">
    <property type="entry name" value="RIBOSOME QUALITY CONTROL COMPLEX SUBUNIT NEMF"/>
    <property type="match status" value="1"/>
</dbReference>
<evidence type="ECO:0000313" key="5">
    <source>
        <dbReference type="Proteomes" id="UP001302329"/>
    </source>
</evidence>
<feature type="domain" description="NFACT RNA-binding" evidence="3">
    <location>
        <begin position="442"/>
        <end position="532"/>
    </location>
</feature>
<keyword evidence="1" id="KW-0175">Coiled coil</keyword>
<dbReference type="InterPro" id="IPR051608">
    <property type="entry name" value="RQC_Subunit_NEMF"/>
</dbReference>
<accession>A0ABU5SUJ2</accession>
<keyword evidence="5" id="KW-1185">Reference proteome</keyword>
<dbReference type="Proteomes" id="UP001302329">
    <property type="component" value="Unassembled WGS sequence"/>
</dbReference>
<sequence>MAPSPPIQAMDVTSLRAVLVEMRRGLLPSRFEKAQQPDAHRLQLGLRSLQGTLWLELSWLAEAPRLLAIDPPLRQGDGSTLAQQLQHGLRGLALVSLEQQGWERVVALGFAPRPGEPIARQLVLEVMGRHSNLFLLDEDGRVITLARQVRQDRSRLRPIGTGDAYVPPPPMAGEPPRLQEDFASWQRRLSLLPQTVGQALLGAYQGVGPALARQLADAWLLLPVDSLQAEQWQQLWQRWRLWLETMEQERFALGWGGPSDYRCWDSGAAATVPTPWAINRGLAGYYDDRLGRRELEQRRASLRQRLQTAAARERRNADQQQALLAAVPGSEAMQRRADGLLSVPAPSRDEIDEAQRLYRQARKLRRSVAAITPRLELHQQRLAAIDTSLTFLEQAENGAQLTAVEEDLPALLPCRDSQGPGPSRRLRRGPAGSAPSPLELRSSGGLRLQVGRNHRQNEWISLQQARRGDLWFHAQECPGSHVVLKGSEGTPSDEDLREAADLAAHFSRGRANGRVPVVMVPTGDLQRIAGAGPGTVRHRGGTVLWAVPDRAADLLAEPPRLPGTEQP</sequence>
<dbReference type="Pfam" id="PF05833">
    <property type="entry name" value="NFACT_N"/>
    <property type="match status" value="2"/>
</dbReference>
<dbReference type="InterPro" id="IPR008532">
    <property type="entry name" value="NFACT_RNA-bd"/>
</dbReference>
<evidence type="ECO:0000256" key="2">
    <source>
        <dbReference type="SAM" id="MobiDB-lite"/>
    </source>
</evidence>
<feature type="compositionally biased region" description="Low complexity" evidence="2">
    <location>
        <begin position="419"/>
        <end position="435"/>
    </location>
</feature>
<gene>
    <name evidence="4" type="ORF">VB739_06410</name>
</gene>
<evidence type="ECO:0000313" key="4">
    <source>
        <dbReference type="EMBL" id="MEA5442180.1"/>
    </source>
</evidence>
<name>A0ABU5SUJ2_9CYAN</name>
<organism evidence="4 5">
    <name type="scientific">Cyanobium gracile UHCC 0281</name>
    <dbReference type="NCBI Taxonomy" id="3110309"/>
    <lineage>
        <taxon>Bacteria</taxon>
        <taxon>Bacillati</taxon>
        <taxon>Cyanobacteriota</taxon>
        <taxon>Cyanophyceae</taxon>
        <taxon>Synechococcales</taxon>
        <taxon>Prochlorococcaceae</taxon>
        <taxon>Cyanobium</taxon>
    </lineage>
</organism>
<proteinExistence type="predicted"/>
<dbReference type="EMBL" id="JAYGHY010000014">
    <property type="protein sequence ID" value="MEA5442180.1"/>
    <property type="molecule type" value="Genomic_DNA"/>
</dbReference>
<evidence type="ECO:0000256" key="1">
    <source>
        <dbReference type="SAM" id="Coils"/>
    </source>
</evidence>